<dbReference type="AlphaFoldDB" id="A0A0B1R341"/>
<protein>
    <submittedName>
        <fullName evidence="1">Uncharacterized protein</fullName>
    </submittedName>
</protein>
<name>A0A0B1R341_9GAMM</name>
<proteinExistence type="predicted"/>
<dbReference type="Proteomes" id="UP000030853">
    <property type="component" value="Unassembled WGS sequence"/>
</dbReference>
<gene>
    <name evidence="1" type="ORF">QU24_23570</name>
</gene>
<comment type="caution">
    <text evidence="1">The sequence shown here is derived from an EMBL/GenBank/DDBJ whole genome shotgun (WGS) entry which is preliminary data.</text>
</comment>
<evidence type="ECO:0000313" key="2">
    <source>
        <dbReference type="Proteomes" id="UP000030853"/>
    </source>
</evidence>
<dbReference type="RefSeq" id="WP_039336217.1">
    <property type="nucleotide sequence ID" value="NZ_JTJJ01000119.1"/>
</dbReference>
<dbReference type="EMBL" id="JTJJ01000119">
    <property type="protein sequence ID" value="KHJ65582.1"/>
    <property type="molecule type" value="Genomic_DNA"/>
</dbReference>
<sequence length="380" mass="44153">MVVANASLVKDTQQSSNEENLVDFLTQHEQGSLYVFLTKCPWQFVKEVISASKLEDCLSNSKDRTFEKMVVVLNELKKVDKIAFDKIFKSISFYAINSLSFNKKAFYPLALSESYIKSIIPGIEKTTGDIFNFIDTPLNHVTDEDRQWFIDKNYVACFFFSFKQVESKTKINPNEFDSLKHFDQIFGYEKKEKQFFDAFFINKSNNKAYLVVDISETDNADFCLEAQRNLLPKIRQEIHKYKTAPNVIKRDLFSTIEKICLQEEVHLKAIPYSIHEMNFISRELTRYTEKKSPFHADVRKDLFHIGGFEKAKKKLVFYKVSFNLDKIIVDYNFKYKLLASIPGTYKRAVSGSSNSDNANYFTVSNCLTYSDFLEIAVMVN</sequence>
<organism evidence="1 2">
    <name type="scientific">Pantoea rodasii</name>
    <dbReference type="NCBI Taxonomy" id="1076549"/>
    <lineage>
        <taxon>Bacteria</taxon>
        <taxon>Pseudomonadati</taxon>
        <taxon>Pseudomonadota</taxon>
        <taxon>Gammaproteobacteria</taxon>
        <taxon>Enterobacterales</taxon>
        <taxon>Erwiniaceae</taxon>
        <taxon>Pantoea</taxon>
    </lineage>
</organism>
<evidence type="ECO:0000313" key="1">
    <source>
        <dbReference type="EMBL" id="KHJ65582.1"/>
    </source>
</evidence>
<accession>A0A0B1R341</accession>
<reference evidence="1 2" key="1">
    <citation type="submission" date="2014-11" db="EMBL/GenBank/DDBJ databases">
        <title>Genome sequencing of Pantoea rodasii ND03.</title>
        <authorList>
            <person name="Muhamad Yunos N.Y."/>
            <person name="Chan K.-G."/>
        </authorList>
    </citation>
    <scope>NUCLEOTIDE SEQUENCE [LARGE SCALE GENOMIC DNA]</scope>
    <source>
        <strain evidence="1 2">ND03</strain>
    </source>
</reference>